<feature type="transmembrane region" description="Helical" evidence="2">
    <location>
        <begin position="28"/>
        <end position="52"/>
    </location>
</feature>
<evidence type="ECO:0000256" key="2">
    <source>
        <dbReference type="SAM" id="Phobius"/>
    </source>
</evidence>
<sequence length="101" mass="10272">MTDSPGQPTPSESSGAAREPERNENPRAAAGITYGAMLLAAVVFSVLIVVAIRSETAGSLSGAGLLDADDVVGLLRNGTGVYFVVALTVQLVSMALGGRMH</sequence>
<gene>
    <name evidence="3" type="ORF">A5N15_04050</name>
</gene>
<accession>A0A657IVL8</accession>
<evidence type="ECO:0000313" key="3">
    <source>
        <dbReference type="EMBL" id="OAX63267.1"/>
    </source>
</evidence>
<proteinExistence type="predicted"/>
<feature type="compositionally biased region" description="Polar residues" evidence="1">
    <location>
        <begin position="1"/>
        <end position="14"/>
    </location>
</feature>
<dbReference type="EMBL" id="LWGZ01000345">
    <property type="protein sequence ID" value="OAX63267.1"/>
    <property type="molecule type" value="Genomic_DNA"/>
</dbReference>
<name>A0A657IVL8_9MICC</name>
<organism evidence="3 4">
    <name type="scientific">Rothia kristinae</name>
    <dbReference type="NCBI Taxonomy" id="37923"/>
    <lineage>
        <taxon>Bacteria</taxon>
        <taxon>Bacillati</taxon>
        <taxon>Actinomycetota</taxon>
        <taxon>Actinomycetes</taxon>
        <taxon>Micrococcales</taxon>
        <taxon>Micrococcaceae</taxon>
        <taxon>Rothia</taxon>
    </lineage>
</organism>
<protein>
    <submittedName>
        <fullName evidence="3">Uncharacterized protein</fullName>
    </submittedName>
</protein>
<keyword evidence="2" id="KW-0812">Transmembrane</keyword>
<comment type="caution">
    <text evidence="3">The sequence shown here is derived from an EMBL/GenBank/DDBJ whole genome shotgun (WGS) entry which is preliminary data.</text>
</comment>
<feature type="transmembrane region" description="Helical" evidence="2">
    <location>
        <begin position="80"/>
        <end position="98"/>
    </location>
</feature>
<dbReference type="AlphaFoldDB" id="A0A657IVL8"/>
<feature type="region of interest" description="Disordered" evidence="1">
    <location>
        <begin position="1"/>
        <end position="26"/>
    </location>
</feature>
<reference evidence="3 4" key="1">
    <citation type="submission" date="2016-04" db="EMBL/GenBank/DDBJ databases">
        <title>Identification of putative biosynthetic pathways for the production of bioactive secondary metabolites by the marine actinomycete Kocuria kristinae RUTW2-3.</title>
        <authorList>
            <person name="Waterworth S.C."/>
            <person name="Walmsley T.A."/>
            <person name="Matongo T."/>
            <person name="Davies-Coleman M.T."/>
            <person name="Dorrington R.A."/>
        </authorList>
    </citation>
    <scope>NUCLEOTIDE SEQUENCE [LARGE SCALE GENOMIC DNA]</scope>
    <source>
        <strain evidence="3 4">RUTW4-5</strain>
    </source>
</reference>
<keyword evidence="2" id="KW-1133">Transmembrane helix</keyword>
<keyword evidence="2" id="KW-0472">Membrane</keyword>
<dbReference type="Proteomes" id="UP000092021">
    <property type="component" value="Unassembled WGS sequence"/>
</dbReference>
<evidence type="ECO:0000313" key="4">
    <source>
        <dbReference type="Proteomes" id="UP000092021"/>
    </source>
</evidence>
<evidence type="ECO:0000256" key="1">
    <source>
        <dbReference type="SAM" id="MobiDB-lite"/>
    </source>
</evidence>